<gene>
    <name evidence="2" type="ORF">SAY87_011666</name>
</gene>
<dbReference type="Proteomes" id="UP001345219">
    <property type="component" value="Chromosome 10"/>
</dbReference>
<feature type="domain" description="N-acetyltransferase" evidence="1">
    <location>
        <begin position="5"/>
        <end position="156"/>
    </location>
</feature>
<evidence type="ECO:0000259" key="1">
    <source>
        <dbReference type="PROSITE" id="PS51186"/>
    </source>
</evidence>
<dbReference type="PANTHER" id="PTHR47542:SF2">
    <property type="entry name" value="ACYL-COA N-ACYLTRANSFERASES (NAT) SUPERFAMILY PROTEIN"/>
    <property type="match status" value="1"/>
</dbReference>
<dbReference type="PANTHER" id="PTHR47542">
    <property type="entry name" value="ACYL-COA N-ACYLTRANSFERASES (NAT) SUPERFAMILY PROTEIN"/>
    <property type="match status" value="1"/>
</dbReference>
<dbReference type="InterPro" id="IPR000182">
    <property type="entry name" value="GNAT_dom"/>
</dbReference>
<dbReference type="InterPro" id="IPR016181">
    <property type="entry name" value="Acyl_CoA_acyltransferase"/>
</dbReference>
<dbReference type="SUPFAM" id="SSF55729">
    <property type="entry name" value="Acyl-CoA N-acyltransferases (Nat)"/>
    <property type="match status" value="1"/>
</dbReference>
<reference evidence="2 3" key="1">
    <citation type="journal article" date="2023" name="Hortic Res">
        <title>Pangenome of water caltrop reveals structural variations and asymmetric subgenome divergence after allopolyploidization.</title>
        <authorList>
            <person name="Zhang X."/>
            <person name="Chen Y."/>
            <person name="Wang L."/>
            <person name="Yuan Y."/>
            <person name="Fang M."/>
            <person name="Shi L."/>
            <person name="Lu R."/>
            <person name="Comes H.P."/>
            <person name="Ma Y."/>
            <person name="Chen Y."/>
            <person name="Huang G."/>
            <person name="Zhou Y."/>
            <person name="Zheng Z."/>
            <person name="Qiu Y."/>
        </authorList>
    </citation>
    <scope>NUCLEOTIDE SEQUENCE [LARGE SCALE GENOMIC DNA]</scope>
    <source>
        <tissue evidence="2">Roots</tissue>
    </source>
</reference>
<dbReference type="AlphaFoldDB" id="A0AAN7GNV9"/>
<dbReference type="Pfam" id="PF00583">
    <property type="entry name" value="Acetyltransf_1"/>
    <property type="match status" value="1"/>
</dbReference>
<proteinExistence type="predicted"/>
<dbReference type="GO" id="GO:0016747">
    <property type="term" value="F:acyltransferase activity, transferring groups other than amino-acyl groups"/>
    <property type="evidence" value="ECO:0007669"/>
    <property type="project" value="InterPro"/>
</dbReference>
<dbReference type="EMBL" id="JAXIOK010000021">
    <property type="protein sequence ID" value="KAK4745354.1"/>
    <property type="molecule type" value="Genomic_DNA"/>
</dbReference>
<organism evidence="2 3">
    <name type="scientific">Trapa incisa</name>
    <dbReference type="NCBI Taxonomy" id="236973"/>
    <lineage>
        <taxon>Eukaryota</taxon>
        <taxon>Viridiplantae</taxon>
        <taxon>Streptophyta</taxon>
        <taxon>Embryophyta</taxon>
        <taxon>Tracheophyta</taxon>
        <taxon>Spermatophyta</taxon>
        <taxon>Magnoliopsida</taxon>
        <taxon>eudicotyledons</taxon>
        <taxon>Gunneridae</taxon>
        <taxon>Pentapetalae</taxon>
        <taxon>rosids</taxon>
        <taxon>malvids</taxon>
        <taxon>Myrtales</taxon>
        <taxon>Lythraceae</taxon>
        <taxon>Trapa</taxon>
    </lineage>
</organism>
<sequence>MSAALDVEELKRSSPDWAGVVADIMKIERRLFPKHESLARTFDEELRKKNAGLLYLKVNGEVAGYVMFSWPSSLYASITKLAVKESYQRQGYGEALLRAAVQKCRTRNVHRVQLHVDPCRSPALALYMKLGFHIDSLIERYYSSDRNAYRMYLNLEGSDLTSRINGSGFPFYAN</sequence>
<dbReference type="CDD" id="cd04301">
    <property type="entry name" value="NAT_SF"/>
    <property type="match status" value="1"/>
</dbReference>
<keyword evidence="3" id="KW-1185">Reference proteome</keyword>
<protein>
    <recommendedName>
        <fullName evidence="1">N-acetyltransferase domain-containing protein</fullName>
    </recommendedName>
</protein>
<accession>A0AAN7GNV9</accession>
<evidence type="ECO:0000313" key="2">
    <source>
        <dbReference type="EMBL" id="KAK4745354.1"/>
    </source>
</evidence>
<evidence type="ECO:0000313" key="3">
    <source>
        <dbReference type="Proteomes" id="UP001345219"/>
    </source>
</evidence>
<dbReference type="Gene3D" id="3.40.630.30">
    <property type="match status" value="1"/>
</dbReference>
<name>A0AAN7GNV9_9MYRT</name>
<comment type="caution">
    <text evidence="2">The sequence shown here is derived from an EMBL/GenBank/DDBJ whole genome shotgun (WGS) entry which is preliminary data.</text>
</comment>
<dbReference type="PROSITE" id="PS51186">
    <property type="entry name" value="GNAT"/>
    <property type="match status" value="1"/>
</dbReference>